<gene>
    <name evidence="1" type="ORF">BV25DRAFT_1915237</name>
</gene>
<evidence type="ECO:0000313" key="2">
    <source>
        <dbReference type="Proteomes" id="UP000814140"/>
    </source>
</evidence>
<protein>
    <submittedName>
        <fullName evidence="1">Uncharacterized protein</fullName>
    </submittedName>
</protein>
<sequence length="605" mass="66132">MTATTQVPEHIIDLTLESDDEGLSDIEFVKVQISPSKARELKVSEDVSSEVEIVEGGQQVDTSPSKLRGWMNTIYEAQELTSQLKGRKSRKYRTEKDVTPRSQAKGDTLRSEVKTVSKMIPPTDCVQLDAWKVVCESDSDVEFLPAPPQAGPSNWPGKMRGLSEDGESARQLQDEELRQGEHEHAMQYEGNEPHLPDQGRVPPYCVPSAVEDGASSQLNGVINGIYPDASEIIKVDEIEGPAQAGPSDWADAFCSLSQDEAFARQLQEEDERFMMLENDNDTRKEDEELARLLAEQEEAQFSDLVKTVEQQEDGIVFSVVVDATTNTLEDGSPAHPDDLARFEPWRTRFEKCGHKVKKFHWFVNYELEKRFEHARETLELICGEPPRELEMFHGTGAQNIDSILKGGFRIGGTDGHPTVNGTALGIGIYLAADAITSLAYSQGSNRMKVPASVDVGDEMYDSFSQMHRSMGTNIPSVLVVRYTSLVLPCYMIEFDAPAVPMYAGMGGGMYGGVPYLRPPAMRGGVLAPFLPVAVPLPTYPPPAYPPPPAPPAPAGGARRMTPRTRSAKAQVTGTTVAPTPRAAAKAKAKGKGKGKGKAKAQAEDE</sequence>
<name>A0ACB8T5B8_9AGAM</name>
<dbReference type="EMBL" id="MU277203">
    <property type="protein sequence ID" value="KAI0063316.1"/>
    <property type="molecule type" value="Genomic_DNA"/>
</dbReference>
<evidence type="ECO:0000313" key="1">
    <source>
        <dbReference type="EMBL" id="KAI0063316.1"/>
    </source>
</evidence>
<dbReference type="Proteomes" id="UP000814140">
    <property type="component" value="Unassembled WGS sequence"/>
</dbReference>
<accession>A0ACB8T5B8</accession>
<reference evidence="1" key="1">
    <citation type="submission" date="2021-03" db="EMBL/GenBank/DDBJ databases">
        <authorList>
            <consortium name="DOE Joint Genome Institute"/>
            <person name="Ahrendt S."/>
            <person name="Looney B.P."/>
            <person name="Miyauchi S."/>
            <person name="Morin E."/>
            <person name="Drula E."/>
            <person name="Courty P.E."/>
            <person name="Chicoki N."/>
            <person name="Fauchery L."/>
            <person name="Kohler A."/>
            <person name="Kuo A."/>
            <person name="Labutti K."/>
            <person name="Pangilinan J."/>
            <person name="Lipzen A."/>
            <person name="Riley R."/>
            <person name="Andreopoulos W."/>
            <person name="He G."/>
            <person name="Johnson J."/>
            <person name="Barry K.W."/>
            <person name="Grigoriev I.V."/>
            <person name="Nagy L."/>
            <person name="Hibbett D."/>
            <person name="Henrissat B."/>
            <person name="Matheny P.B."/>
            <person name="Labbe J."/>
            <person name="Martin F."/>
        </authorList>
    </citation>
    <scope>NUCLEOTIDE SEQUENCE</scope>
    <source>
        <strain evidence="1">HHB10654</strain>
    </source>
</reference>
<proteinExistence type="predicted"/>
<keyword evidence="2" id="KW-1185">Reference proteome</keyword>
<reference evidence="1" key="2">
    <citation type="journal article" date="2022" name="New Phytol.">
        <title>Evolutionary transition to the ectomycorrhizal habit in the genomes of a hyperdiverse lineage of mushroom-forming fungi.</title>
        <authorList>
            <person name="Looney B."/>
            <person name="Miyauchi S."/>
            <person name="Morin E."/>
            <person name="Drula E."/>
            <person name="Courty P.E."/>
            <person name="Kohler A."/>
            <person name="Kuo A."/>
            <person name="LaButti K."/>
            <person name="Pangilinan J."/>
            <person name="Lipzen A."/>
            <person name="Riley R."/>
            <person name="Andreopoulos W."/>
            <person name="He G."/>
            <person name="Johnson J."/>
            <person name="Nolan M."/>
            <person name="Tritt A."/>
            <person name="Barry K.W."/>
            <person name="Grigoriev I.V."/>
            <person name="Nagy L.G."/>
            <person name="Hibbett D."/>
            <person name="Henrissat B."/>
            <person name="Matheny P.B."/>
            <person name="Labbe J."/>
            <person name="Martin F.M."/>
        </authorList>
    </citation>
    <scope>NUCLEOTIDE SEQUENCE</scope>
    <source>
        <strain evidence="1">HHB10654</strain>
    </source>
</reference>
<organism evidence="1 2">
    <name type="scientific">Artomyces pyxidatus</name>
    <dbReference type="NCBI Taxonomy" id="48021"/>
    <lineage>
        <taxon>Eukaryota</taxon>
        <taxon>Fungi</taxon>
        <taxon>Dikarya</taxon>
        <taxon>Basidiomycota</taxon>
        <taxon>Agaricomycotina</taxon>
        <taxon>Agaricomycetes</taxon>
        <taxon>Russulales</taxon>
        <taxon>Auriscalpiaceae</taxon>
        <taxon>Artomyces</taxon>
    </lineage>
</organism>
<comment type="caution">
    <text evidence="1">The sequence shown here is derived from an EMBL/GenBank/DDBJ whole genome shotgun (WGS) entry which is preliminary data.</text>
</comment>